<dbReference type="PIRSF" id="PIRSF003203">
    <property type="entry name" value="AzlD"/>
    <property type="match status" value="1"/>
</dbReference>
<evidence type="ECO:0000313" key="2">
    <source>
        <dbReference type="EMBL" id="ALE01358.1"/>
    </source>
</evidence>
<dbReference type="RefSeq" id="WP_053819639.1">
    <property type="nucleotide sequence ID" value="NZ_CP006911.1"/>
</dbReference>
<evidence type="ECO:0000313" key="3">
    <source>
        <dbReference type="Proteomes" id="UP000068905"/>
    </source>
</evidence>
<sequence length="105" mass="12002">MNEIEYLLAVMLVMAISTYLTRLTPFLMFTPGKENAKLNFVAKNTPPMVMMILVIYMLKEVDYLSTEIFYTLFALAVTVGLQILKRNALLSIVSGTIVYMFFVQM</sequence>
<organism evidence="2 3">
    <name type="scientific">Candidatus Pseudothioglobus singularis PS1</name>
    <dbReference type="NCBI Taxonomy" id="1125411"/>
    <lineage>
        <taxon>Bacteria</taxon>
        <taxon>Pseudomonadati</taxon>
        <taxon>Pseudomonadota</taxon>
        <taxon>Gammaproteobacteria</taxon>
        <taxon>Candidatus Pseudothioglobaceae</taxon>
        <taxon>Candidatus Pseudothioglobus</taxon>
    </lineage>
</organism>
<feature type="transmembrane region" description="Helical" evidence="1">
    <location>
        <begin position="64"/>
        <end position="81"/>
    </location>
</feature>
<protein>
    <submittedName>
        <fullName evidence="2">Branched-chain amino acid ABC transporter</fullName>
    </submittedName>
</protein>
<dbReference type="Proteomes" id="UP000068905">
    <property type="component" value="Chromosome"/>
</dbReference>
<dbReference type="Pfam" id="PF05437">
    <property type="entry name" value="AzlD"/>
    <property type="match status" value="1"/>
</dbReference>
<keyword evidence="1" id="KW-0812">Transmembrane</keyword>
<proteinExistence type="predicted"/>
<dbReference type="EMBL" id="CP006911">
    <property type="protein sequence ID" value="ALE01358.1"/>
    <property type="molecule type" value="Genomic_DNA"/>
</dbReference>
<dbReference type="STRING" id="1125411.W908_01295"/>
<dbReference type="InterPro" id="IPR008407">
    <property type="entry name" value="Brnchd-chn_aa_trnsp_AzlD"/>
</dbReference>
<reference evidence="2 3" key="1">
    <citation type="journal article" date="2015" name="Genome Announc.">
        <title>Genome Sequence of 'Candidatus Thioglobus singularis' Strain PS1, a Mixotroph from the SUP05 Clade of Marine Gammaproteobacteria.</title>
        <authorList>
            <person name="Marshall K.T."/>
            <person name="Morris R.M."/>
        </authorList>
    </citation>
    <scope>NUCLEOTIDE SEQUENCE [LARGE SCALE GENOMIC DNA]</scope>
    <source>
        <strain evidence="2 3">PS1</strain>
    </source>
</reference>
<feature type="transmembrane region" description="Helical" evidence="1">
    <location>
        <begin position="88"/>
        <end position="104"/>
    </location>
</feature>
<keyword evidence="1" id="KW-0472">Membrane</keyword>
<name>A0A0M4L392_9GAMM</name>
<keyword evidence="3" id="KW-1185">Reference proteome</keyword>
<accession>A0A0M4L392</accession>
<keyword evidence="1" id="KW-1133">Transmembrane helix</keyword>
<feature type="transmembrane region" description="Helical" evidence="1">
    <location>
        <begin position="6"/>
        <end position="28"/>
    </location>
</feature>
<dbReference type="OrthoDB" id="5324916at2"/>
<dbReference type="AlphaFoldDB" id="A0A0M4L392"/>
<gene>
    <name evidence="2" type="ORF">W908_01295</name>
</gene>
<dbReference type="KEGG" id="tsn:W908_01295"/>
<evidence type="ECO:0000256" key="1">
    <source>
        <dbReference type="SAM" id="Phobius"/>
    </source>
</evidence>